<feature type="region of interest" description="Disordered" evidence="1">
    <location>
        <begin position="1"/>
        <end position="41"/>
    </location>
</feature>
<proteinExistence type="predicted"/>
<dbReference type="InterPro" id="IPR024420">
    <property type="entry name" value="TRAPP_III_complex_Trs85"/>
</dbReference>
<protein>
    <submittedName>
        <fullName evidence="3">BQ2448_844 protein</fullName>
    </submittedName>
</protein>
<gene>
    <name evidence="3" type="ORF">BQ2448_844</name>
</gene>
<name>A0A238F9N5_9BASI</name>
<dbReference type="OrthoDB" id="203724at2759"/>
<dbReference type="GO" id="GO:1990072">
    <property type="term" value="C:TRAPPIII protein complex"/>
    <property type="evidence" value="ECO:0007669"/>
    <property type="project" value="TreeGrafter"/>
</dbReference>
<keyword evidence="4" id="KW-1185">Reference proteome</keyword>
<sequence>MAASIAPTAAALSATPSTTPSSTPTSSTFAPRASASFSHPSSTLSPHFSPMIHIFTTPELTELLQRSRFHSLSHLLSAFENNIDKVQVRSTNYEPRLLAKFGVKLVERALPNRFAATTNQGATPSLAAGTTAPPPGGSAAPPPPPPPSATWGNTPFLWPTQAERDELFLDSLSSLITCRLQSHWTAQIDDKMPVRRPTRPRRRRPTDEEIAQDPSLVADDDVHHDPQRTDEVGDTNALDGLTPWYTTMRDEVFKRREMSETESFNSPIACLLALSSSHPDPLNAVSALWDLTSKENLFSPRAYPPRSGVDEDSRHEWANPDVLRYIVIVHDHGAGGGRDALEDAKDLHEQIRKTYGHHTALLPIFTAAPTAAKPEPRARGIASLWDESVLSQPGTGAPAHSQAAAIVGLGVDQDGTPSNGGYEVDGSLPPSDDRSGSTQPASPLVEIGHELSDIDFNSIKVFLREMVVQSIVPWIERSVVVAYEQYQASKKSIGGRLFSVGRKYFGGGTSGSTGKATTNAAGQPIGYNFAKGYVVYPRHSYPFISQESQSRRLADLLFILHDYKLASTIYESLLKDYRADRASRHYASACRMMGLCLLLSQPTGQALTFNPDQYLEMAGASSSTTVDLDALKAMMLYYEVYLAIPDLRPAPAGLVRTAGETEEITSAVLLEQAALAHLRLPSLNGGIGGRKRKFGFHMIMAAKRYEKCGVKSLSRRCLNMTKGIYRGVGEGEQHGDSTNTDWWRDDVRYETFHDALGVEGKSGRGGWDAITNHLEHTLARQAYSVGKPTEAVGHFLQLIKGQNDDEDAEVWLDDFALAWERLSEQDRIEGHWTSPKRMWKLLGVWTGREVEIGSAGEEDEWETLEKDLGATESGAKSKSGNDAGVGGKLHIFCPSWYSADHQSIVFLLAETFYLELLVTNPLNASLAIGGLQISSDSSSSFEMEAPQKIELSPRETKRIYVPMRAHQLGPITFTHISYRFNDLLPCIEELQGRMKRLNATPEQQKGLIYTDDRSVLTVEIRSPVPSLSVDLEFLPQSMYAGEVKATSVRVTNIGHVALVGLQTMCSAPSFARFVSLLEADDVYAPVAQGKEGLTTTTKIENRLRPNISARIPLGEGQKLGPGESVDVPLVLRGDASGVRVLKWIFAYKSEESAQVLTSRATHRLEVLPSIEIRSLVQPSSLPSVPFLLAFEIHNQHIPGDLVISQIASLSPRWVVSMLPNVAFDDQFGPVGWQQSMSVVLAVHPVETDPETEASEDGHAFAVKQLNLLLQGRDVDKAAPGDVTLHLASVVSSSSAPSEIDTTSSSLLPSLLRTHTVLRHGSLSAQFRTIHRALHPHLFPLFNPRSLDLVMFWSSPSLDLQGHHHLADIPFGAGSNVLKSVLETAELKAGGLYAESQRERTALLGALRRSEMGVPENPVSVILQVDENLEHDFGKGPCTVPVTYKIRNLSPSQAFDYTLVLAPFETRSTTSLVYSGLLTHRGSVPPLGLATVLTQVRIMRQGVFDVGGWKVFAKSASGDERTLVGPRRELRVRDQQSHRPPPLTRRSTITRVPPVQVGA</sequence>
<feature type="compositionally biased region" description="Low complexity" evidence="1">
    <location>
        <begin position="121"/>
        <end position="131"/>
    </location>
</feature>
<feature type="region of interest" description="Disordered" evidence="1">
    <location>
        <begin position="189"/>
        <end position="237"/>
    </location>
</feature>
<dbReference type="InterPro" id="IPR058538">
    <property type="entry name" value="Ig_TPPC8_2nd"/>
</dbReference>
<feature type="domain" description="TPPC8 second Ig-like" evidence="2">
    <location>
        <begin position="1041"/>
        <end position="1159"/>
    </location>
</feature>
<evidence type="ECO:0000313" key="4">
    <source>
        <dbReference type="Proteomes" id="UP000198372"/>
    </source>
</evidence>
<dbReference type="STRING" id="269621.A0A238F9N5"/>
<dbReference type="EMBL" id="FMSP01000003">
    <property type="protein sequence ID" value="SCV68723.1"/>
    <property type="molecule type" value="Genomic_DNA"/>
</dbReference>
<feature type="compositionally biased region" description="Basic and acidic residues" evidence="1">
    <location>
        <begin position="220"/>
        <end position="231"/>
    </location>
</feature>
<dbReference type="Pfam" id="PF12739">
    <property type="entry name" value="TRAPPC-Trs85"/>
    <property type="match status" value="1"/>
</dbReference>
<evidence type="ECO:0000256" key="1">
    <source>
        <dbReference type="SAM" id="MobiDB-lite"/>
    </source>
</evidence>
<dbReference type="PANTHER" id="PTHR12975:SF6">
    <property type="entry name" value="TRAFFICKING PROTEIN PARTICLE COMPLEX SUBUNIT 8"/>
    <property type="match status" value="1"/>
</dbReference>
<feature type="compositionally biased region" description="Pro residues" evidence="1">
    <location>
        <begin position="132"/>
        <end position="148"/>
    </location>
</feature>
<dbReference type="Pfam" id="PF24544">
    <property type="entry name" value="Ig_TPPC8_2nd"/>
    <property type="match status" value="1"/>
</dbReference>
<feature type="compositionally biased region" description="Basic residues" evidence="1">
    <location>
        <begin position="194"/>
        <end position="204"/>
    </location>
</feature>
<dbReference type="Proteomes" id="UP000198372">
    <property type="component" value="Unassembled WGS sequence"/>
</dbReference>
<feature type="compositionally biased region" description="Low complexity" evidence="1">
    <location>
        <begin position="1"/>
        <end position="38"/>
    </location>
</feature>
<feature type="region of interest" description="Disordered" evidence="1">
    <location>
        <begin position="117"/>
        <end position="156"/>
    </location>
</feature>
<evidence type="ECO:0000313" key="3">
    <source>
        <dbReference type="EMBL" id="SCV68723.1"/>
    </source>
</evidence>
<evidence type="ECO:0000259" key="2">
    <source>
        <dbReference type="Pfam" id="PF24544"/>
    </source>
</evidence>
<reference evidence="4" key="1">
    <citation type="submission" date="2016-09" db="EMBL/GenBank/DDBJ databases">
        <authorList>
            <person name="Jeantristanb JTB J.-T."/>
            <person name="Ricardo R."/>
        </authorList>
    </citation>
    <scope>NUCLEOTIDE SEQUENCE [LARGE SCALE GENOMIC DNA]</scope>
</reference>
<accession>A0A238F9N5</accession>
<feature type="region of interest" description="Disordered" evidence="1">
    <location>
        <begin position="410"/>
        <end position="442"/>
    </location>
</feature>
<organism evidence="3 4">
    <name type="scientific">Microbotryum intermedium</name>
    <dbReference type="NCBI Taxonomy" id="269621"/>
    <lineage>
        <taxon>Eukaryota</taxon>
        <taxon>Fungi</taxon>
        <taxon>Dikarya</taxon>
        <taxon>Basidiomycota</taxon>
        <taxon>Pucciniomycotina</taxon>
        <taxon>Microbotryomycetes</taxon>
        <taxon>Microbotryales</taxon>
        <taxon>Microbotryaceae</taxon>
        <taxon>Microbotryum</taxon>
    </lineage>
</organism>
<dbReference type="PANTHER" id="PTHR12975">
    <property type="entry name" value="TRANSPORT PROTEIN TRAPP"/>
    <property type="match status" value="1"/>
</dbReference>